<dbReference type="VEuPathDB" id="FungiDB:RhiirFUN_014182"/>
<name>A0A2I1HAJ4_9GLOM</name>
<dbReference type="AlphaFoldDB" id="A0A2I1HAJ4"/>
<sequence length="187" mass="22120">MYKNYKKDYKRNIKEFQLKLDKNQYLNFKFEYIINDLYNHTTSYFTYGKALFCQSKGSFKVTNPTFPALETDFILYDWFTSYCNSIYRSKEQRAPITTKEKNVQSPSRLKYRTDNITVNKVIDYSKNTSEANASTITSETNALTTSNIPVITEAIIQEVEKESRKQQKLLQKLLYKRTRETGRLINN</sequence>
<protein>
    <submittedName>
        <fullName evidence="1">Uncharacterized protein</fullName>
    </submittedName>
</protein>
<keyword evidence="2" id="KW-1185">Reference proteome</keyword>
<evidence type="ECO:0000313" key="1">
    <source>
        <dbReference type="EMBL" id="PKY55889.1"/>
    </source>
</evidence>
<dbReference type="VEuPathDB" id="FungiDB:FUN_004235"/>
<dbReference type="EMBL" id="LLXI01001997">
    <property type="protein sequence ID" value="PKY55889.1"/>
    <property type="molecule type" value="Genomic_DNA"/>
</dbReference>
<organism evidence="1 2">
    <name type="scientific">Rhizophagus irregularis</name>
    <dbReference type="NCBI Taxonomy" id="588596"/>
    <lineage>
        <taxon>Eukaryota</taxon>
        <taxon>Fungi</taxon>
        <taxon>Fungi incertae sedis</taxon>
        <taxon>Mucoromycota</taxon>
        <taxon>Glomeromycotina</taxon>
        <taxon>Glomeromycetes</taxon>
        <taxon>Glomerales</taxon>
        <taxon>Glomeraceae</taxon>
        <taxon>Rhizophagus</taxon>
    </lineage>
</organism>
<reference evidence="1 2" key="1">
    <citation type="submission" date="2015-10" db="EMBL/GenBank/DDBJ databases">
        <title>Genome analyses suggest a sexual origin of heterokaryosis in a supposedly ancient asexual fungus.</title>
        <authorList>
            <person name="Ropars J."/>
            <person name="Sedzielewska K."/>
            <person name="Noel J."/>
            <person name="Charron P."/>
            <person name="Farinelli L."/>
            <person name="Marton T."/>
            <person name="Kruger M."/>
            <person name="Pelin A."/>
            <person name="Brachmann A."/>
            <person name="Corradi N."/>
        </authorList>
    </citation>
    <scope>NUCLEOTIDE SEQUENCE [LARGE SCALE GENOMIC DNA]</scope>
    <source>
        <strain evidence="1 2">A4</strain>
    </source>
</reference>
<evidence type="ECO:0000313" key="2">
    <source>
        <dbReference type="Proteomes" id="UP000234323"/>
    </source>
</evidence>
<comment type="caution">
    <text evidence="1">The sequence shown here is derived from an EMBL/GenBank/DDBJ whole genome shotgun (WGS) entry which is preliminary data.</text>
</comment>
<accession>A0A2I1HAJ4</accession>
<dbReference type="Proteomes" id="UP000234323">
    <property type="component" value="Unassembled WGS sequence"/>
</dbReference>
<dbReference type="VEuPathDB" id="FungiDB:RhiirA1_402582"/>
<gene>
    <name evidence="1" type="ORF">RhiirA4_475711</name>
</gene>
<proteinExistence type="predicted"/>